<dbReference type="SUPFAM" id="SSF63825">
    <property type="entry name" value="YWTD domain"/>
    <property type="match status" value="1"/>
</dbReference>
<feature type="non-terminal residue" evidence="3">
    <location>
        <position position="1"/>
    </location>
</feature>
<evidence type="ECO:0000256" key="1">
    <source>
        <dbReference type="ARBA" id="ARBA00022737"/>
    </source>
</evidence>
<comment type="caution">
    <text evidence="3">The sequence shown here is derived from an EMBL/GenBank/DDBJ whole genome shotgun (WGS) entry which is preliminary data.</text>
</comment>
<feature type="repeat" description="NHL" evidence="2">
    <location>
        <begin position="19"/>
        <end position="56"/>
    </location>
</feature>
<keyword evidence="1" id="KW-0677">Repeat</keyword>
<accession>A0A820LQ58</accession>
<dbReference type="InterPro" id="IPR011042">
    <property type="entry name" value="6-blade_b-propeller_TolB-like"/>
</dbReference>
<evidence type="ECO:0000313" key="4">
    <source>
        <dbReference type="Proteomes" id="UP000663868"/>
    </source>
</evidence>
<evidence type="ECO:0000256" key="2">
    <source>
        <dbReference type="PROSITE-ProRule" id="PRU00504"/>
    </source>
</evidence>
<name>A0A820LQ58_9BILA</name>
<dbReference type="EMBL" id="CAJOBB010019664">
    <property type="protein sequence ID" value="CAF4360507.1"/>
    <property type="molecule type" value="Genomic_DNA"/>
</dbReference>
<organism evidence="3 4">
    <name type="scientific">Adineta steineri</name>
    <dbReference type="NCBI Taxonomy" id="433720"/>
    <lineage>
        <taxon>Eukaryota</taxon>
        <taxon>Metazoa</taxon>
        <taxon>Spiralia</taxon>
        <taxon>Gnathifera</taxon>
        <taxon>Rotifera</taxon>
        <taxon>Eurotatoria</taxon>
        <taxon>Bdelloidea</taxon>
        <taxon>Adinetida</taxon>
        <taxon>Adinetidae</taxon>
        <taxon>Adineta</taxon>
    </lineage>
</organism>
<dbReference type="AlphaFoldDB" id="A0A820LQ58"/>
<reference evidence="3" key="1">
    <citation type="submission" date="2021-02" db="EMBL/GenBank/DDBJ databases">
        <authorList>
            <person name="Nowell W R."/>
        </authorList>
    </citation>
    <scope>NUCLEOTIDE SEQUENCE</scope>
</reference>
<sequence length="108" mass="11731">FQLGNSMNGTTVAGGNGQGSASNQLDTPYGVYVLNKTGALYIADYNNHRVQQWNLGATYGKTLAGVTANSGTSLMLLNNPSNTFLNHNETYLYVNDMSNNRVLRFTMT</sequence>
<dbReference type="Pfam" id="PF01436">
    <property type="entry name" value="NHL"/>
    <property type="match status" value="1"/>
</dbReference>
<evidence type="ECO:0008006" key="5">
    <source>
        <dbReference type="Google" id="ProtNLM"/>
    </source>
</evidence>
<dbReference type="PROSITE" id="PS51125">
    <property type="entry name" value="NHL"/>
    <property type="match status" value="1"/>
</dbReference>
<proteinExistence type="predicted"/>
<protein>
    <recommendedName>
        <fullName evidence="5">NHL repeat containing protein</fullName>
    </recommendedName>
</protein>
<evidence type="ECO:0000313" key="3">
    <source>
        <dbReference type="EMBL" id="CAF4360507.1"/>
    </source>
</evidence>
<dbReference type="Proteomes" id="UP000663868">
    <property type="component" value="Unassembled WGS sequence"/>
</dbReference>
<gene>
    <name evidence="3" type="ORF">KXQ929_LOCUS48786</name>
</gene>
<dbReference type="InterPro" id="IPR001258">
    <property type="entry name" value="NHL_repeat"/>
</dbReference>
<dbReference type="Gene3D" id="2.120.10.30">
    <property type="entry name" value="TolB, C-terminal domain"/>
    <property type="match status" value="1"/>
</dbReference>